<evidence type="ECO:0000256" key="3">
    <source>
        <dbReference type="ARBA" id="ARBA00009548"/>
    </source>
</evidence>
<evidence type="ECO:0000256" key="8">
    <source>
        <dbReference type="ARBA" id="ARBA00022845"/>
    </source>
</evidence>
<keyword evidence="7" id="KW-0509">mRNA transport</keyword>
<dbReference type="PANTHER" id="PTHR46837:SF5">
    <property type="entry name" value="PROTEIN MLN51 HOMOLOG"/>
    <property type="match status" value="1"/>
</dbReference>
<dbReference type="GO" id="GO:0006397">
    <property type="term" value="P:mRNA processing"/>
    <property type="evidence" value="ECO:0007669"/>
    <property type="project" value="UniProtKB-KW"/>
</dbReference>
<evidence type="ECO:0000256" key="12">
    <source>
        <dbReference type="ARBA" id="ARBA00023242"/>
    </source>
</evidence>
<keyword evidence="15" id="KW-1185">Reference proteome</keyword>
<feature type="compositionally biased region" description="Polar residues" evidence="13">
    <location>
        <begin position="331"/>
        <end position="353"/>
    </location>
</feature>
<keyword evidence="10" id="KW-0866">Nonsense-mediated mRNA decay</keyword>
<feature type="region of interest" description="Disordered" evidence="13">
    <location>
        <begin position="1"/>
        <end position="493"/>
    </location>
</feature>
<sequence length="654" mass="70172">MASTAAEVEYESDPEDAPLPTMRRREAASDDEDGEEAAPPPPKDLRGRVGSDVESDGQGGAQVYDEEEEFEEDEGFEEEADEDLEEAEEDDGGEFEERREVAASKTVSGGEAGKETVGDEQGEEGEEKLENEPYAVPTTGAFYMHDDRFQENTRGRHRRMFGGRKLDSKDERAWVHDRFEEMNLQDTRYDQERRRSRGRFRGRGGGRTRGGGRGYYRGGRSRNYYDDAHNQNRPPKVVRGRGPRRYEPSTKNKSENSTIQPKQSAKPQESTPNASAARQPIETLNFHPETAAPKKQAFASSLNSASPPFYPSGSSNQEISVAQMKDVRGGNSKSPISTSIHMESNATMPQSGSVLRGKAVVDTGGHETVYSDDSHSHRSGYMLPSKNAGQSSNPRIQGRNLSSGGFLANHTSSPHQVARVSSQSQAPKVSPIVQQRPVQTGSQPALRSQSGSGNQASPPPQHSSTNLVENGETDSPSGSNTSKTQLVGKGKITSPGTGRGSFLYSGAQVIGATGAMGLVHGDQGFAGAPTLLPVMQFGGQHPGGLGVPAVGMALPGYVAQSQLGFGNSEMTWVPVLAGAGGALGASYCPPYIALDGSYYARPSGQTSSSASSRETSTSKASSSTKSPPRAELVNEELGQRQNKPRRYSEMNFGQ</sequence>
<reference evidence="16" key="2">
    <citation type="submission" date="2025-08" db="UniProtKB">
        <authorList>
            <consortium name="RefSeq"/>
        </authorList>
    </citation>
    <scope>IDENTIFICATION</scope>
    <source>
        <tissue evidence="16">Leaf</tissue>
    </source>
</reference>
<keyword evidence="12" id="KW-0539">Nucleus</keyword>
<evidence type="ECO:0000256" key="7">
    <source>
        <dbReference type="ARBA" id="ARBA00022816"/>
    </source>
</evidence>
<evidence type="ECO:0000256" key="4">
    <source>
        <dbReference type="ARBA" id="ARBA00022448"/>
    </source>
</evidence>
<dbReference type="GO" id="GO:0005737">
    <property type="term" value="C:cytoplasm"/>
    <property type="evidence" value="ECO:0007669"/>
    <property type="project" value="UniProtKB-SubCell"/>
</dbReference>
<name>A0A6P5GI78_ANACO</name>
<feature type="compositionally biased region" description="Polar residues" evidence="13">
    <location>
        <begin position="387"/>
        <end position="485"/>
    </location>
</feature>
<dbReference type="GO" id="GO:0051028">
    <property type="term" value="P:mRNA transport"/>
    <property type="evidence" value="ECO:0007669"/>
    <property type="project" value="UniProtKB-KW"/>
</dbReference>
<feature type="compositionally biased region" description="Gly residues" evidence="13">
    <location>
        <begin position="207"/>
        <end position="217"/>
    </location>
</feature>
<keyword evidence="8" id="KW-0810">Translation regulation</keyword>
<dbReference type="GeneID" id="109722248"/>
<dbReference type="InterPro" id="IPR018545">
    <property type="entry name" value="Btz_dom"/>
</dbReference>
<evidence type="ECO:0000256" key="6">
    <source>
        <dbReference type="ARBA" id="ARBA00022664"/>
    </source>
</evidence>
<evidence type="ECO:0000256" key="11">
    <source>
        <dbReference type="ARBA" id="ARBA00023187"/>
    </source>
</evidence>
<comment type="similarity">
    <text evidence="3">Belongs to the CASC3 family.</text>
</comment>
<dbReference type="InterPro" id="IPR044796">
    <property type="entry name" value="MLN51_plant"/>
</dbReference>
<feature type="compositionally biased region" description="Basic and acidic residues" evidence="13">
    <location>
        <begin position="164"/>
        <end position="193"/>
    </location>
</feature>
<feature type="compositionally biased region" description="Basic and acidic residues" evidence="13">
    <location>
        <begin position="244"/>
        <end position="254"/>
    </location>
</feature>
<keyword evidence="4" id="KW-0813">Transport</keyword>
<feature type="region of interest" description="Disordered" evidence="13">
    <location>
        <begin position="603"/>
        <end position="654"/>
    </location>
</feature>
<dbReference type="OrthoDB" id="660348at2759"/>
<dbReference type="GO" id="GO:0035145">
    <property type="term" value="C:exon-exon junction complex"/>
    <property type="evidence" value="ECO:0007669"/>
    <property type="project" value="InterPro"/>
</dbReference>
<dbReference type="GO" id="GO:0000184">
    <property type="term" value="P:nuclear-transcribed mRNA catabolic process, nonsense-mediated decay"/>
    <property type="evidence" value="ECO:0007669"/>
    <property type="project" value="UniProtKB-KW"/>
</dbReference>
<feature type="compositionally biased region" description="Polar residues" evidence="13">
    <location>
        <begin position="298"/>
        <end position="320"/>
    </location>
</feature>
<dbReference type="GO" id="GO:0003729">
    <property type="term" value="F:mRNA binding"/>
    <property type="evidence" value="ECO:0007669"/>
    <property type="project" value="InterPro"/>
</dbReference>
<dbReference type="AlphaFoldDB" id="A0A6P5GI78"/>
<dbReference type="GO" id="GO:0006417">
    <property type="term" value="P:regulation of translation"/>
    <property type="evidence" value="ECO:0007669"/>
    <property type="project" value="UniProtKB-KW"/>
</dbReference>
<feature type="compositionally biased region" description="Low complexity" evidence="13">
    <location>
        <begin position="606"/>
        <end position="629"/>
    </location>
</feature>
<evidence type="ECO:0000313" key="15">
    <source>
        <dbReference type="Proteomes" id="UP000515123"/>
    </source>
</evidence>
<feature type="compositionally biased region" description="Polar residues" evidence="13">
    <location>
        <begin position="255"/>
        <end position="276"/>
    </location>
</feature>
<evidence type="ECO:0000256" key="13">
    <source>
        <dbReference type="SAM" id="MobiDB-lite"/>
    </source>
</evidence>
<evidence type="ECO:0000256" key="5">
    <source>
        <dbReference type="ARBA" id="ARBA00022490"/>
    </source>
</evidence>
<evidence type="ECO:0000259" key="14">
    <source>
        <dbReference type="SMART" id="SM01044"/>
    </source>
</evidence>
<keyword evidence="9" id="KW-0694">RNA-binding</keyword>
<evidence type="ECO:0000256" key="1">
    <source>
        <dbReference type="ARBA" id="ARBA00004123"/>
    </source>
</evidence>
<proteinExistence type="inferred from homology"/>
<keyword evidence="6" id="KW-0507">mRNA processing</keyword>
<dbReference type="RefSeq" id="XP_020105793.1">
    <property type="nucleotide sequence ID" value="XM_020250204.1"/>
</dbReference>
<protein>
    <submittedName>
        <fullName evidence="16">Uncharacterized protein LOC109722248</fullName>
    </submittedName>
</protein>
<evidence type="ECO:0000256" key="9">
    <source>
        <dbReference type="ARBA" id="ARBA00022884"/>
    </source>
</evidence>
<keyword evidence="11" id="KW-0508">mRNA splicing</keyword>
<keyword evidence="5" id="KW-0963">Cytoplasm</keyword>
<dbReference type="PANTHER" id="PTHR46837">
    <property type="entry name" value="PROTEIN MLN51 HOMOLOG"/>
    <property type="match status" value="1"/>
</dbReference>
<gene>
    <name evidence="16" type="primary">LOC109722248</name>
</gene>
<dbReference type="GO" id="GO:0008380">
    <property type="term" value="P:RNA splicing"/>
    <property type="evidence" value="ECO:0007669"/>
    <property type="project" value="UniProtKB-KW"/>
</dbReference>
<feature type="compositionally biased region" description="Basic residues" evidence="13">
    <location>
        <begin position="194"/>
        <end position="206"/>
    </location>
</feature>
<comment type="subcellular location">
    <subcellularLocation>
        <location evidence="2">Cytoplasm</location>
    </subcellularLocation>
    <subcellularLocation>
        <location evidence="1">Nucleus</location>
    </subcellularLocation>
</comment>
<feature type="compositionally biased region" description="Acidic residues" evidence="13">
    <location>
        <begin position="118"/>
        <end position="129"/>
    </location>
</feature>
<reference evidence="15" key="1">
    <citation type="journal article" date="2015" name="Nat. Genet.">
        <title>The pineapple genome and the evolution of CAM photosynthesis.</title>
        <authorList>
            <person name="Ming R."/>
            <person name="VanBuren R."/>
            <person name="Wai C.M."/>
            <person name="Tang H."/>
            <person name="Schatz M.C."/>
            <person name="Bowers J.E."/>
            <person name="Lyons E."/>
            <person name="Wang M.L."/>
            <person name="Chen J."/>
            <person name="Biggers E."/>
            <person name="Zhang J."/>
            <person name="Huang L."/>
            <person name="Zhang L."/>
            <person name="Miao W."/>
            <person name="Zhang J."/>
            <person name="Ye Z."/>
            <person name="Miao C."/>
            <person name="Lin Z."/>
            <person name="Wang H."/>
            <person name="Zhou H."/>
            <person name="Yim W.C."/>
            <person name="Priest H.D."/>
            <person name="Zheng C."/>
            <person name="Woodhouse M."/>
            <person name="Edger P.P."/>
            <person name="Guyot R."/>
            <person name="Guo H.B."/>
            <person name="Guo H."/>
            <person name="Zheng G."/>
            <person name="Singh R."/>
            <person name="Sharma A."/>
            <person name="Min X."/>
            <person name="Zheng Y."/>
            <person name="Lee H."/>
            <person name="Gurtowski J."/>
            <person name="Sedlazeck F.J."/>
            <person name="Harkess A."/>
            <person name="McKain M.R."/>
            <person name="Liao Z."/>
            <person name="Fang J."/>
            <person name="Liu J."/>
            <person name="Zhang X."/>
            <person name="Zhang Q."/>
            <person name="Hu W."/>
            <person name="Qin Y."/>
            <person name="Wang K."/>
            <person name="Chen L.Y."/>
            <person name="Shirley N."/>
            <person name="Lin Y.R."/>
            <person name="Liu L.Y."/>
            <person name="Hernandez A.G."/>
            <person name="Wright C.L."/>
            <person name="Bulone V."/>
            <person name="Tuskan G.A."/>
            <person name="Heath K."/>
            <person name="Zee F."/>
            <person name="Moore P.H."/>
            <person name="Sunkar R."/>
            <person name="Leebens-Mack J.H."/>
            <person name="Mockler T."/>
            <person name="Bennetzen J.L."/>
            <person name="Freeling M."/>
            <person name="Sankoff D."/>
            <person name="Paterson A.H."/>
            <person name="Zhu X."/>
            <person name="Yang X."/>
            <person name="Smith J.A."/>
            <person name="Cushman J.C."/>
            <person name="Paull R.E."/>
            <person name="Yu Q."/>
        </authorList>
    </citation>
    <scope>NUCLEOTIDE SEQUENCE [LARGE SCALE GENOMIC DNA]</scope>
    <source>
        <strain evidence="15">cv. F153</strain>
    </source>
</reference>
<organism evidence="15 16">
    <name type="scientific">Ananas comosus</name>
    <name type="common">Pineapple</name>
    <name type="synonym">Ananas ananas</name>
    <dbReference type="NCBI Taxonomy" id="4615"/>
    <lineage>
        <taxon>Eukaryota</taxon>
        <taxon>Viridiplantae</taxon>
        <taxon>Streptophyta</taxon>
        <taxon>Embryophyta</taxon>
        <taxon>Tracheophyta</taxon>
        <taxon>Spermatophyta</taxon>
        <taxon>Magnoliopsida</taxon>
        <taxon>Liliopsida</taxon>
        <taxon>Poales</taxon>
        <taxon>Bromeliaceae</taxon>
        <taxon>Bromelioideae</taxon>
        <taxon>Ananas</taxon>
    </lineage>
</organism>
<feature type="compositionally biased region" description="Basic and acidic residues" evidence="13">
    <location>
        <begin position="144"/>
        <end position="154"/>
    </location>
</feature>
<dbReference type="Pfam" id="PF09405">
    <property type="entry name" value="Btz"/>
    <property type="match status" value="1"/>
</dbReference>
<feature type="compositionally biased region" description="Acidic residues" evidence="13">
    <location>
        <begin position="64"/>
        <end position="94"/>
    </location>
</feature>
<accession>A0A6P5GI78</accession>
<evidence type="ECO:0000313" key="16">
    <source>
        <dbReference type="RefSeq" id="XP_020105793.1"/>
    </source>
</evidence>
<evidence type="ECO:0000256" key="10">
    <source>
        <dbReference type="ARBA" id="ARBA00023161"/>
    </source>
</evidence>
<dbReference type="Proteomes" id="UP000515123">
    <property type="component" value="Linkage group 16"/>
</dbReference>
<evidence type="ECO:0000256" key="2">
    <source>
        <dbReference type="ARBA" id="ARBA00004496"/>
    </source>
</evidence>
<dbReference type="SMART" id="SM01044">
    <property type="entry name" value="Btz"/>
    <property type="match status" value="1"/>
</dbReference>
<feature type="domain" description="Btz" evidence="14">
    <location>
        <begin position="94"/>
        <end position="206"/>
    </location>
</feature>